<dbReference type="Gene3D" id="1.20.58.60">
    <property type="match status" value="1"/>
</dbReference>
<dbReference type="InterPro" id="IPR018159">
    <property type="entry name" value="Spectrin/alpha-actinin"/>
</dbReference>
<organism evidence="1 2">
    <name type="scientific">Priapulus caudatus</name>
    <name type="common">Priapulid worm</name>
    <dbReference type="NCBI Taxonomy" id="37621"/>
    <lineage>
        <taxon>Eukaryota</taxon>
        <taxon>Metazoa</taxon>
        <taxon>Ecdysozoa</taxon>
        <taxon>Scalidophora</taxon>
        <taxon>Priapulida</taxon>
        <taxon>Priapulimorpha</taxon>
        <taxon>Priapulimorphida</taxon>
        <taxon>Priapulidae</taxon>
        <taxon>Priapulus</taxon>
    </lineage>
</organism>
<proteinExistence type="predicted"/>
<dbReference type="GeneID" id="106819871"/>
<dbReference type="InterPro" id="IPR002017">
    <property type="entry name" value="Spectrin_repeat"/>
</dbReference>
<gene>
    <name evidence="2" type="primary">LOC106819871</name>
</gene>
<dbReference type="SMART" id="SM00150">
    <property type="entry name" value="SPEC"/>
    <property type="match status" value="1"/>
</dbReference>
<dbReference type="Pfam" id="PF00435">
    <property type="entry name" value="Spectrin"/>
    <property type="match status" value="1"/>
</dbReference>
<dbReference type="RefSeq" id="XP_014679928.1">
    <property type="nucleotide sequence ID" value="XM_014824442.1"/>
</dbReference>
<dbReference type="Proteomes" id="UP000695022">
    <property type="component" value="Unplaced"/>
</dbReference>
<name>A0ABM1F657_PRICU</name>
<dbReference type="SUPFAM" id="SSF46966">
    <property type="entry name" value="Spectrin repeat"/>
    <property type="match status" value="1"/>
</dbReference>
<reference evidence="2" key="1">
    <citation type="submission" date="2025-08" db="UniProtKB">
        <authorList>
            <consortium name="RefSeq"/>
        </authorList>
    </citation>
    <scope>IDENTIFICATION</scope>
</reference>
<keyword evidence="1" id="KW-1185">Reference proteome</keyword>
<evidence type="ECO:0000313" key="1">
    <source>
        <dbReference type="Proteomes" id="UP000695022"/>
    </source>
</evidence>
<sequence length="99" mass="11507">MERAMQFHETLQNLMEWLDSSEERLDDMGALGADTEAIKQQINELKVYKADVDPRTVDVEALNQLAHDMMERASPESAQAIRAPLDEVNRRWNSYRERS</sequence>
<protein>
    <submittedName>
        <fullName evidence="2">Microtubule-actin cross-linking factor 1-like isoform X1</fullName>
    </submittedName>
</protein>
<accession>A0ABM1F657</accession>
<evidence type="ECO:0000313" key="2">
    <source>
        <dbReference type="RefSeq" id="XP_014679928.1"/>
    </source>
</evidence>